<feature type="transmembrane region" description="Helical" evidence="10">
    <location>
        <begin position="41"/>
        <end position="59"/>
    </location>
</feature>
<evidence type="ECO:0000256" key="4">
    <source>
        <dbReference type="ARBA" id="ARBA00022692"/>
    </source>
</evidence>
<evidence type="ECO:0000259" key="12">
    <source>
        <dbReference type="Pfam" id="PF07715"/>
    </source>
</evidence>
<keyword evidence="6 8" id="KW-0472">Membrane</keyword>
<proteinExistence type="inferred from homology"/>
<dbReference type="InterPro" id="IPR039426">
    <property type="entry name" value="TonB-dep_rcpt-like"/>
</dbReference>
<dbReference type="InterPro" id="IPR037066">
    <property type="entry name" value="Plug_dom_sf"/>
</dbReference>
<dbReference type="FunFam" id="2.60.40.1120:FF:000003">
    <property type="entry name" value="Outer membrane protein Omp121"/>
    <property type="match status" value="1"/>
</dbReference>
<evidence type="ECO:0000256" key="6">
    <source>
        <dbReference type="ARBA" id="ARBA00023136"/>
    </source>
</evidence>
<comment type="similarity">
    <text evidence="8 9">Belongs to the TonB-dependent receptor family.</text>
</comment>
<keyword evidence="7 8" id="KW-0998">Cell outer membrane</keyword>
<keyword evidence="4 8" id="KW-0812">Transmembrane</keyword>
<evidence type="ECO:0000256" key="8">
    <source>
        <dbReference type="PROSITE-ProRule" id="PRU01360"/>
    </source>
</evidence>
<dbReference type="AlphaFoldDB" id="A0A078RVN9"/>
<evidence type="ECO:0000256" key="10">
    <source>
        <dbReference type="SAM" id="Phobius"/>
    </source>
</evidence>
<dbReference type="InterPro" id="IPR012910">
    <property type="entry name" value="Plug_dom"/>
</dbReference>
<name>A0A078RVN9_BACUN</name>
<keyword evidence="10" id="KW-1133">Transmembrane helix</keyword>
<dbReference type="FunFam" id="2.170.130.10:FF:000003">
    <property type="entry name" value="SusC/RagA family TonB-linked outer membrane protein"/>
    <property type="match status" value="1"/>
</dbReference>
<dbReference type="Pfam" id="PF13715">
    <property type="entry name" value="CarbopepD_reg_2"/>
    <property type="match status" value="1"/>
</dbReference>
<keyword evidence="5 9" id="KW-0798">TonB box</keyword>
<evidence type="ECO:0000256" key="5">
    <source>
        <dbReference type="ARBA" id="ARBA00023077"/>
    </source>
</evidence>
<dbReference type="InterPro" id="IPR023997">
    <property type="entry name" value="TonB-dep_OMP_SusC/RagA_CS"/>
</dbReference>
<dbReference type="Pfam" id="PF00593">
    <property type="entry name" value="TonB_dep_Rec_b-barrel"/>
    <property type="match status" value="1"/>
</dbReference>
<dbReference type="SUPFAM" id="SSF56935">
    <property type="entry name" value="Porins"/>
    <property type="match status" value="1"/>
</dbReference>
<keyword evidence="3 8" id="KW-1134">Transmembrane beta strand</keyword>
<sequence>MANLSLTPEKGGETSIGTSRFPLNKLLKQFIIKIVTKMRKIFHFHLITFLLFCPFLLWAQEFNLSGVVVDNTGETLPGVSIAVKGTTRGVITDMNGAFQLKVSKGETLVFSYVGYDEQQILITNQKILNIRMEPTTMGLDEVVVVGYGTQSKRTVTSAISKVDGETLKATPINTVGEGLKGKIAGVRVYNENNTPGAEATFLIRGGSSISQSNSPLILVDGVERSTAGINPNDIESIEVLKDAASSAIYGSRASNGVVLITTRKGKSGAPRVTFEASFANENVERMIEYLDATQAVTIMRDRWASGPSPEKLYLDGYAYSSGNTDASKFSTRYLRDGESIPAGWKSVADPLDPSKTLIFEDNDWASTCFKNALWQNYYVGIEGGTEKLSYVGSIGYMKDSGVGVGTAFDRFNARTNVTAKIRENLTFSSNIDYSQTNSEEYASQYQVISRGLMTPAVQRKYWVSDNEWYGTPTPGPNSSSPNPSFYSYFNDNNQRTNRLGLVGSLDWEVLKGWHAVGTASLFTQNSHGDTFMRANPMNGTRKATTNMTDEQRKKLEFYTSYTRTFADKHSISAMVGYSYQQYLYKYVYAATTGHSSDKIPTLNGGSVYSDATSTKQEDVNIGYFGRLNYDYLKRYMLTATFREDGSSRFAKGNQWGFFPGLSVGWVMSDEPFMQNIGFISNLKWRGSYGQTGNNSIGYYDALGLYAITTSYDQSAATVSSAMPNKALEWETSTQLDLGFDLGLFKNRIILGIDYFNKITDNLITSKVLPNTSGYGSILTNLGKVRFRGFDAEITTRNIVKKDFTWESKFTITYVKNKVLKLPENGRDKNRQGGYSVKMQDGTTKEFGGVAEGEPLGRFYGYKKDFIITTPEQAANARYDTSSKGWDWTTKQKLGVGKKTIGDYEWKDLNGDDIINSNDMFLLGNTIPHTTGGLNNTFTYKGFTLNVYLDFALGHSISNGYLQRQMCNFMNGNTSLPAEILKCWNVGDDPSKAKYARFSGNDSDELNKNFRDNSDVFTQKADYLCIREISLQYALPQALLAKIGLKGLVLTLAGNNLHYFTEVIGLSPEVGASSTYSGSFNTYPPIRKFSIGCKVTL</sequence>
<evidence type="ECO:0000256" key="2">
    <source>
        <dbReference type="ARBA" id="ARBA00022448"/>
    </source>
</evidence>
<dbReference type="NCBIfam" id="TIGR04056">
    <property type="entry name" value="OMP_RagA_SusC"/>
    <property type="match status" value="1"/>
</dbReference>
<dbReference type="InterPro" id="IPR036942">
    <property type="entry name" value="Beta-barrel_TonB_sf"/>
</dbReference>
<feature type="domain" description="TonB-dependent receptor-like beta-barrel" evidence="11">
    <location>
        <begin position="468"/>
        <end position="947"/>
    </location>
</feature>
<organism evidence="13 14">
    <name type="scientific">Bacteroides uniformis str. 3978 T3 ii</name>
    <dbReference type="NCBI Taxonomy" id="1339349"/>
    <lineage>
        <taxon>Bacteria</taxon>
        <taxon>Pseudomonadati</taxon>
        <taxon>Bacteroidota</taxon>
        <taxon>Bacteroidia</taxon>
        <taxon>Bacteroidales</taxon>
        <taxon>Bacteroidaceae</taxon>
        <taxon>Bacteroides</taxon>
    </lineage>
</organism>
<evidence type="ECO:0000259" key="11">
    <source>
        <dbReference type="Pfam" id="PF00593"/>
    </source>
</evidence>
<comment type="caution">
    <text evidence="13">The sequence shown here is derived from an EMBL/GenBank/DDBJ whole genome shotgun (WGS) entry which is preliminary data.</text>
</comment>
<dbReference type="Gene3D" id="2.170.130.10">
    <property type="entry name" value="TonB-dependent receptor, plug domain"/>
    <property type="match status" value="1"/>
</dbReference>
<dbReference type="NCBIfam" id="TIGR04057">
    <property type="entry name" value="SusC_RagA_signa"/>
    <property type="match status" value="1"/>
</dbReference>
<evidence type="ECO:0000313" key="14">
    <source>
        <dbReference type="Proteomes" id="UP000028013"/>
    </source>
</evidence>
<evidence type="ECO:0000256" key="1">
    <source>
        <dbReference type="ARBA" id="ARBA00004571"/>
    </source>
</evidence>
<dbReference type="InterPro" id="IPR008969">
    <property type="entry name" value="CarboxyPept-like_regulatory"/>
</dbReference>
<evidence type="ECO:0000256" key="7">
    <source>
        <dbReference type="ARBA" id="ARBA00023237"/>
    </source>
</evidence>
<dbReference type="Gene3D" id="2.40.170.20">
    <property type="entry name" value="TonB-dependent receptor, beta-barrel domain"/>
    <property type="match status" value="1"/>
</dbReference>
<accession>A0A078RVN9</accession>
<evidence type="ECO:0000313" key="13">
    <source>
        <dbReference type="EMBL" id="KDS48529.1"/>
    </source>
</evidence>
<keyword evidence="2 8" id="KW-0813">Transport</keyword>
<evidence type="ECO:0000256" key="3">
    <source>
        <dbReference type="ARBA" id="ARBA00022452"/>
    </source>
</evidence>
<dbReference type="InterPro" id="IPR023996">
    <property type="entry name" value="TonB-dep_OMP_SusC/RagA"/>
</dbReference>
<dbReference type="PROSITE" id="PS52016">
    <property type="entry name" value="TONB_DEPENDENT_REC_3"/>
    <property type="match status" value="1"/>
</dbReference>
<dbReference type="PATRIC" id="fig|1339349.3.peg.3336"/>
<comment type="subcellular location">
    <subcellularLocation>
        <location evidence="1 8">Cell outer membrane</location>
        <topology evidence="1 8">Multi-pass membrane protein</topology>
    </subcellularLocation>
</comment>
<gene>
    <name evidence="13" type="ORF">M094_2215</name>
</gene>
<dbReference type="SUPFAM" id="SSF49464">
    <property type="entry name" value="Carboxypeptidase regulatory domain-like"/>
    <property type="match status" value="1"/>
</dbReference>
<evidence type="ECO:0000256" key="9">
    <source>
        <dbReference type="RuleBase" id="RU003357"/>
    </source>
</evidence>
<feature type="domain" description="TonB-dependent receptor plug" evidence="12">
    <location>
        <begin position="152"/>
        <end position="257"/>
    </location>
</feature>
<dbReference type="Gene3D" id="2.60.40.1120">
    <property type="entry name" value="Carboxypeptidase-like, regulatory domain"/>
    <property type="match status" value="1"/>
</dbReference>
<dbReference type="EMBL" id="JNHN01000179">
    <property type="protein sequence ID" value="KDS48529.1"/>
    <property type="molecule type" value="Genomic_DNA"/>
</dbReference>
<protein>
    <submittedName>
        <fullName evidence="13">TonB-linked outer membrane, SusC/RagA family protein</fullName>
    </submittedName>
</protein>
<reference evidence="13 14" key="1">
    <citation type="submission" date="2014-04" db="EMBL/GenBank/DDBJ databases">
        <authorList>
            <person name="Sears C."/>
            <person name="Carroll K."/>
            <person name="Sack B.R."/>
            <person name="Qadri F."/>
            <person name="Myers L.L."/>
            <person name="Chung G.-T."/>
            <person name="Escheverria P."/>
            <person name="Fraser C.M."/>
            <person name="Sadzewicz L."/>
            <person name="Shefchek K.A."/>
            <person name="Tallon L."/>
            <person name="Das S.P."/>
            <person name="Daugherty S."/>
            <person name="Mongodin E.F."/>
        </authorList>
    </citation>
    <scope>NUCLEOTIDE SEQUENCE [LARGE SCALE GENOMIC DNA]</scope>
    <source>
        <strain evidence="13 14">3978 T3 ii</strain>
    </source>
</reference>
<dbReference type="Pfam" id="PF07715">
    <property type="entry name" value="Plug"/>
    <property type="match status" value="1"/>
</dbReference>
<dbReference type="GO" id="GO:0009279">
    <property type="term" value="C:cell outer membrane"/>
    <property type="evidence" value="ECO:0007669"/>
    <property type="project" value="UniProtKB-SubCell"/>
</dbReference>
<dbReference type="InterPro" id="IPR000531">
    <property type="entry name" value="Beta-barrel_TonB"/>
</dbReference>
<dbReference type="Proteomes" id="UP000028013">
    <property type="component" value="Unassembled WGS sequence"/>
</dbReference>